<evidence type="ECO:0000313" key="5">
    <source>
        <dbReference type="EMBL" id="KFN92620.1"/>
    </source>
</evidence>
<evidence type="ECO:0000256" key="1">
    <source>
        <dbReference type="ARBA" id="ARBA00012524"/>
    </source>
</evidence>
<name>A0A091C7G2_9ENTE</name>
<sequence>MSEQVFSGAEVSLAEMLETRELRASRQTELLHKWPNASLLLATMNIPGPVKNSVVLSRVFSQMVAQIKEKLTDIHVLYKVEYDFKTGAEFYLLAEVSPVTLKEMMIDLEENFPCGRLFDLDIHYFADGLQSISRQDIDLSPRQCLICQRNAKECGRERRHSVEEMQAKIAEIIDKEK</sequence>
<evidence type="ECO:0000256" key="4">
    <source>
        <dbReference type="ARBA" id="ARBA00048574"/>
    </source>
</evidence>
<dbReference type="EC" id="2.7.7.61" evidence="1"/>
<comment type="caution">
    <text evidence="5">The sequence shown here is derived from an EMBL/GenBank/DDBJ whole genome shotgun (WGS) entry which is preliminary data.</text>
</comment>
<dbReference type="NCBIfam" id="TIGR03124">
    <property type="entry name" value="citrate_citX"/>
    <property type="match status" value="1"/>
</dbReference>
<dbReference type="PATRIC" id="fig|1302649.3.peg.857"/>
<gene>
    <name evidence="5" type="ORF">TMUPMC115_0853</name>
</gene>
<proteinExistence type="predicted"/>
<keyword evidence="5" id="KW-0456">Lyase</keyword>
<dbReference type="Proteomes" id="UP000029380">
    <property type="component" value="Unassembled WGS sequence"/>
</dbReference>
<keyword evidence="2 5" id="KW-0808">Transferase</keyword>
<reference evidence="5 6" key="1">
    <citation type="submission" date="2014-08" db="EMBL/GenBank/DDBJ databases">
        <title>Genome sequence of Tetragenococcus muriaticus.</title>
        <authorList>
            <person name="Chuea-nongthon C."/>
            <person name="Rodtong S."/>
            <person name="Yongsawatdigul J."/>
            <person name="Steele J.L."/>
            <person name="Liu X.-y."/>
            <person name="Speers J."/>
            <person name="Glasner J.D."/>
            <person name="Neeno-Eckwall E.C."/>
        </authorList>
    </citation>
    <scope>NUCLEOTIDE SEQUENCE [LARGE SCALE GENOMIC DNA]</scope>
    <source>
        <strain evidence="5 6">PMC-11-5</strain>
    </source>
</reference>
<keyword evidence="3 5" id="KW-0548">Nucleotidyltransferase</keyword>
<dbReference type="GO" id="GO:0051191">
    <property type="term" value="P:prosthetic group biosynthetic process"/>
    <property type="evidence" value="ECO:0007669"/>
    <property type="project" value="InterPro"/>
</dbReference>
<accession>A0A091C7G2</accession>
<dbReference type="RefSeq" id="WP_028791015.1">
    <property type="nucleotide sequence ID" value="NZ_JPVU01000089.1"/>
</dbReference>
<dbReference type="InterPro" id="IPR005551">
    <property type="entry name" value="CitX"/>
</dbReference>
<organism evidence="5 6">
    <name type="scientific">Tetragenococcus muriaticus PMC-11-5</name>
    <dbReference type="NCBI Taxonomy" id="1302649"/>
    <lineage>
        <taxon>Bacteria</taxon>
        <taxon>Bacillati</taxon>
        <taxon>Bacillota</taxon>
        <taxon>Bacilli</taxon>
        <taxon>Lactobacillales</taxon>
        <taxon>Enterococcaceae</taxon>
        <taxon>Tetragenococcus</taxon>
    </lineage>
</organism>
<evidence type="ECO:0000313" key="6">
    <source>
        <dbReference type="Proteomes" id="UP000029380"/>
    </source>
</evidence>
<dbReference type="Pfam" id="PF03802">
    <property type="entry name" value="CitX"/>
    <property type="match status" value="1"/>
</dbReference>
<dbReference type="EMBL" id="JPVU01000089">
    <property type="protein sequence ID" value="KFN92620.1"/>
    <property type="molecule type" value="Genomic_DNA"/>
</dbReference>
<dbReference type="OrthoDB" id="3196716at2"/>
<comment type="catalytic activity">
    <reaction evidence="4">
        <text>apo-[citrate lyase ACP] + 2'-(5''-triphospho-alpha-D-ribosyl)-3'-dephospho-CoA = holo-[citrate lyase ACP] + diphosphate</text>
        <dbReference type="Rhea" id="RHEA:16333"/>
        <dbReference type="Rhea" id="RHEA-COMP:10157"/>
        <dbReference type="Rhea" id="RHEA-COMP:10158"/>
        <dbReference type="ChEBI" id="CHEBI:29999"/>
        <dbReference type="ChEBI" id="CHEBI:33019"/>
        <dbReference type="ChEBI" id="CHEBI:61378"/>
        <dbReference type="ChEBI" id="CHEBI:82683"/>
        <dbReference type="EC" id="2.7.7.61"/>
    </reaction>
</comment>
<dbReference type="GO" id="GO:0016829">
    <property type="term" value="F:lyase activity"/>
    <property type="evidence" value="ECO:0007669"/>
    <property type="project" value="UniProtKB-KW"/>
</dbReference>
<protein>
    <recommendedName>
        <fullName evidence="1">citrate lyase holo-[acyl-carrier protein] synthase</fullName>
        <ecNumber evidence="1">2.7.7.61</ecNumber>
    </recommendedName>
</protein>
<evidence type="ECO:0000256" key="2">
    <source>
        <dbReference type="ARBA" id="ARBA00022679"/>
    </source>
</evidence>
<dbReference type="AlphaFoldDB" id="A0A091C7G2"/>
<evidence type="ECO:0000256" key="3">
    <source>
        <dbReference type="ARBA" id="ARBA00022695"/>
    </source>
</evidence>
<dbReference type="GO" id="GO:0050519">
    <property type="term" value="F:holo-citrate lyase synthase activity"/>
    <property type="evidence" value="ECO:0007669"/>
    <property type="project" value="UniProtKB-EC"/>
</dbReference>
<dbReference type="NCBIfam" id="NF002383">
    <property type="entry name" value="PRK01392.1"/>
    <property type="match status" value="1"/>
</dbReference>